<accession>A0A485CRK4</accession>
<dbReference type="InterPro" id="IPR009010">
    <property type="entry name" value="Asp_de-COase-like_dom_sf"/>
</dbReference>
<proteinExistence type="predicted"/>
<dbReference type="GO" id="GO:0003909">
    <property type="term" value="F:DNA ligase activity"/>
    <property type="evidence" value="ECO:0007669"/>
    <property type="project" value="InterPro"/>
</dbReference>
<dbReference type="PROSITE" id="PS00697">
    <property type="entry name" value="DNA_LIGASE_A1"/>
    <property type="match status" value="1"/>
</dbReference>
<protein>
    <submittedName>
        <fullName evidence="2">Dimethyl sulfoxide reductase DmsA</fullName>
        <ecNumber evidence="2">1.8.5.3</ecNumber>
    </submittedName>
</protein>
<sequence>MGQGAWHDAKMDGDRIDHGSCINTLTTHRQSPLAKGNPQHTNLVEIAKV</sequence>
<keyword evidence="2" id="KW-0560">Oxidoreductase</keyword>
<gene>
    <name evidence="2" type="primary">dmsA_9</name>
    <name evidence="2" type="ORF">NCTC12993_06859</name>
</gene>
<evidence type="ECO:0000313" key="2">
    <source>
        <dbReference type="EMBL" id="VFS87127.1"/>
    </source>
</evidence>
<dbReference type="AlphaFoldDB" id="A0A485CRK4"/>
<evidence type="ECO:0000256" key="1">
    <source>
        <dbReference type="SAM" id="MobiDB-lite"/>
    </source>
</evidence>
<dbReference type="EMBL" id="CAADJD010000028">
    <property type="protein sequence ID" value="VFS87127.1"/>
    <property type="molecule type" value="Genomic_DNA"/>
</dbReference>
<dbReference type="Proteomes" id="UP000401081">
    <property type="component" value="Unassembled WGS sequence"/>
</dbReference>
<feature type="region of interest" description="Disordered" evidence="1">
    <location>
        <begin position="29"/>
        <end position="49"/>
    </location>
</feature>
<dbReference type="Gene3D" id="2.40.40.20">
    <property type="match status" value="1"/>
</dbReference>
<organism evidence="2 3">
    <name type="scientific">Kluyvera cryocrescens</name>
    <name type="common">Kluyvera citrophila</name>
    <dbReference type="NCBI Taxonomy" id="580"/>
    <lineage>
        <taxon>Bacteria</taxon>
        <taxon>Pseudomonadati</taxon>
        <taxon>Pseudomonadota</taxon>
        <taxon>Gammaproteobacteria</taxon>
        <taxon>Enterobacterales</taxon>
        <taxon>Enterobacteriaceae</taxon>
        <taxon>Kluyvera</taxon>
    </lineage>
</organism>
<dbReference type="GO" id="GO:0016491">
    <property type="term" value="F:oxidoreductase activity"/>
    <property type="evidence" value="ECO:0007669"/>
    <property type="project" value="UniProtKB-KW"/>
</dbReference>
<evidence type="ECO:0000313" key="3">
    <source>
        <dbReference type="Proteomes" id="UP000401081"/>
    </source>
</evidence>
<name>A0A485CRK4_KLUCR</name>
<dbReference type="EC" id="1.8.5.3" evidence="2"/>
<dbReference type="SUPFAM" id="SSF50692">
    <property type="entry name" value="ADC-like"/>
    <property type="match status" value="1"/>
</dbReference>
<reference evidence="2 3" key="1">
    <citation type="submission" date="2019-03" db="EMBL/GenBank/DDBJ databases">
        <authorList>
            <consortium name="Pathogen Informatics"/>
        </authorList>
    </citation>
    <scope>NUCLEOTIDE SEQUENCE [LARGE SCALE GENOMIC DNA]</scope>
    <source>
        <strain evidence="2 3">NCTC12993</strain>
    </source>
</reference>
<dbReference type="InterPro" id="IPR016059">
    <property type="entry name" value="DNA_ligase_ATP-dep_CS"/>
</dbReference>
<keyword evidence="3" id="KW-1185">Reference proteome</keyword>